<dbReference type="AlphaFoldDB" id="K0RCB8"/>
<evidence type="ECO:0000256" key="1">
    <source>
        <dbReference type="SAM" id="MobiDB-lite"/>
    </source>
</evidence>
<feature type="region of interest" description="Disordered" evidence="1">
    <location>
        <begin position="710"/>
        <end position="756"/>
    </location>
</feature>
<feature type="region of interest" description="Disordered" evidence="1">
    <location>
        <begin position="381"/>
        <end position="402"/>
    </location>
</feature>
<feature type="region of interest" description="Disordered" evidence="1">
    <location>
        <begin position="1"/>
        <end position="144"/>
    </location>
</feature>
<comment type="caution">
    <text evidence="2">The sequence shown here is derived from an EMBL/GenBank/DDBJ whole genome shotgun (WGS) entry which is preliminary data.</text>
</comment>
<feature type="compositionally biased region" description="Low complexity" evidence="1">
    <location>
        <begin position="112"/>
        <end position="131"/>
    </location>
</feature>
<proteinExistence type="predicted"/>
<feature type="compositionally biased region" description="Basic residues" evidence="1">
    <location>
        <begin position="1"/>
        <end position="13"/>
    </location>
</feature>
<sequence>MAKKKSGRGRKKSTAADAKLGEFAGLVTEDINKSSPNAHLDFDPGRLLYAPGTAGEAAERKAGEAAEKSVNEEKSSDSEDSDELADDVKFDENPAQETVATKKPAVKGRESGGSQQSSSDSSSDESSSSDQARSKARRKATPSGLHETIQDLCSNQKAHSVLVSKAADCGTQEFFLDTLSATDARPLLAMPTGKPHVVVIHSTADFQSIEAEEDQVGLRGFIGDYGPNGQLPTPITVKASWFKTKRKVKVPTQLEALLDEVDEADHGKLWDGHKAIAAGDKEDLEAPLILPAFPALAKQALQRAQTPCQLRAWLLKFIKKNKLAIAQFKTHLNFLEVAACETTGSSMLAVSIAARFALHGTGCVATKRWMQARLLGTIGPPATQLAATPRRPKKKRAKAAADTSDGLTAAMTTMAKCVATLASTGASTSTPSKDKVPTFTERKLFGVAGFCQVASPTQIPGIWLKMLRANSREEARQDLQAEINNMIKQFGATEATEVQLPLAELDYLLALKLAPSSAFCLDNMHEGALSFESCLPRSGKEIMAMRAAEERLELTPENQRTYALQEELQKQAGKKKAPTVVMSTFLSTTLVYAATHLAVFGKLNSHAQKAYAIRQMILKKTLEEREALCTPQNLLTLQFLISEDRSNYYSELKSKDDIDRPVPSFPKSYLGAVVDDVRRGILHRPAQFPAAWRQGRPAEDDMTIGEQYGFGRALVPPRARPQSSGRTRRRPRQVEEATITMSSASSNHWLRKSKRR</sequence>
<feature type="compositionally biased region" description="Polar residues" evidence="1">
    <location>
        <begin position="739"/>
        <end position="748"/>
    </location>
</feature>
<feature type="compositionally biased region" description="Basic and acidic residues" evidence="1">
    <location>
        <begin position="57"/>
        <end position="77"/>
    </location>
</feature>
<name>K0RCB8_THAOC</name>
<protein>
    <submittedName>
        <fullName evidence="2">Uncharacterized protein</fullName>
    </submittedName>
</protein>
<dbReference type="Proteomes" id="UP000266841">
    <property type="component" value="Unassembled WGS sequence"/>
</dbReference>
<organism evidence="2 3">
    <name type="scientific">Thalassiosira oceanica</name>
    <name type="common">Marine diatom</name>
    <dbReference type="NCBI Taxonomy" id="159749"/>
    <lineage>
        <taxon>Eukaryota</taxon>
        <taxon>Sar</taxon>
        <taxon>Stramenopiles</taxon>
        <taxon>Ochrophyta</taxon>
        <taxon>Bacillariophyta</taxon>
        <taxon>Coscinodiscophyceae</taxon>
        <taxon>Thalassiosirophycidae</taxon>
        <taxon>Thalassiosirales</taxon>
        <taxon>Thalassiosiraceae</taxon>
        <taxon>Thalassiosira</taxon>
    </lineage>
</organism>
<keyword evidence="3" id="KW-1185">Reference proteome</keyword>
<dbReference type="EMBL" id="AGNL01042817">
    <property type="protein sequence ID" value="EJK50855.1"/>
    <property type="molecule type" value="Genomic_DNA"/>
</dbReference>
<evidence type="ECO:0000313" key="2">
    <source>
        <dbReference type="EMBL" id="EJK50855.1"/>
    </source>
</evidence>
<reference evidence="2 3" key="1">
    <citation type="journal article" date="2012" name="Genome Biol.">
        <title>Genome and low-iron response of an oceanic diatom adapted to chronic iron limitation.</title>
        <authorList>
            <person name="Lommer M."/>
            <person name="Specht M."/>
            <person name="Roy A.S."/>
            <person name="Kraemer L."/>
            <person name="Andreson R."/>
            <person name="Gutowska M.A."/>
            <person name="Wolf J."/>
            <person name="Bergner S.V."/>
            <person name="Schilhabel M.B."/>
            <person name="Klostermeier U.C."/>
            <person name="Beiko R.G."/>
            <person name="Rosenstiel P."/>
            <person name="Hippler M."/>
            <person name="Laroche J."/>
        </authorList>
    </citation>
    <scope>NUCLEOTIDE SEQUENCE [LARGE SCALE GENOMIC DNA]</scope>
    <source>
        <strain evidence="2 3">CCMP1005</strain>
    </source>
</reference>
<evidence type="ECO:0000313" key="3">
    <source>
        <dbReference type="Proteomes" id="UP000266841"/>
    </source>
</evidence>
<gene>
    <name evidence="2" type="ORF">THAOC_30039</name>
</gene>
<accession>K0RCB8</accession>